<evidence type="ECO:0000256" key="2">
    <source>
        <dbReference type="ARBA" id="ARBA00022448"/>
    </source>
</evidence>
<keyword evidence="2 9" id="KW-0813">Transport</keyword>
<reference evidence="11" key="1">
    <citation type="submission" date="2022-11" db="EMBL/GenBank/DDBJ databases">
        <title>Hoeflea poritis sp. nov., isolated from scleractinian coral Porites lutea.</title>
        <authorList>
            <person name="Zhang G."/>
            <person name="Wei Q."/>
            <person name="Cai L."/>
        </authorList>
    </citation>
    <scope>NUCLEOTIDE SEQUENCE</scope>
    <source>
        <strain evidence="11">E7-10</strain>
    </source>
</reference>
<dbReference type="InterPro" id="IPR007387">
    <property type="entry name" value="TRAP_DctQ"/>
</dbReference>
<evidence type="ECO:0000313" key="12">
    <source>
        <dbReference type="Proteomes" id="UP001148313"/>
    </source>
</evidence>
<feature type="transmembrane region" description="Helical" evidence="9">
    <location>
        <begin position="93"/>
        <end position="114"/>
    </location>
</feature>
<dbReference type="RefSeq" id="WP_271092311.1">
    <property type="nucleotide sequence ID" value="NZ_JAPJZH010000023.1"/>
</dbReference>
<dbReference type="InterPro" id="IPR055348">
    <property type="entry name" value="DctQ"/>
</dbReference>
<keyword evidence="5 9" id="KW-0812">Transmembrane</keyword>
<keyword evidence="7 9" id="KW-0472">Membrane</keyword>
<organism evidence="11 12">
    <name type="scientific">Hoeflea poritis</name>
    <dbReference type="NCBI Taxonomy" id="2993659"/>
    <lineage>
        <taxon>Bacteria</taxon>
        <taxon>Pseudomonadati</taxon>
        <taxon>Pseudomonadota</taxon>
        <taxon>Alphaproteobacteria</taxon>
        <taxon>Hyphomicrobiales</taxon>
        <taxon>Rhizobiaceae</taxon>
        <taxon>Hoeflea</taxon>
    </lineage>
</organism>
<dbReference type="Proteomes" id="UP001148313">
    <property type="component" value="Unassembled WGS sequence"/>
</dbReference>
<dbReference type="EMBL" id="JAPJZH010000023">
    <property type="protein sequence ID" value="MDA4848444.1"/>
    <property type="molecule type" value="Genomic_DNA"/>
</dbReference>
<feature type="transmembrane region" description="Helical" evidence="9">
    <location>
        <begin position="12"/>
        <end position="32"/>
    </location>
</feature>
<evidence type="ECO:0000256" key="6">
    <source>
        <dbReference type="ARBA" id="ARBA00022989"/>
    </source>
</evidence>
<keyword evidence="4 9" id="KW-0997">Cell inner membrane</keyword>
<name>A0ABT4VUS5_9HYPH</name>
<dbReference type="PANTHER" id="PTHR35011:SF10">
    <property type="entry name" value="TRAP TRANSPORTER SMALL PERMEASE PROTEIN"/>
    <property type="match status" value="1"/>
</dbReference>
<proteinExistence type="inferred from homology"/>
<dbReference type="Pfam" id="PF04290">
    <property type="entry name" value="DctQ"/>
    <property type="match status" value="1"/>
</dbReference>
<feature type="domain" description="Tripartite ATP-independent periplasmic transporters DctQ component" evidence="10">
    <location>
        <begin position="28"/>
        <end position="162"/>
    </location>
</feature>
<evidence type="ECO:0000256" key="1">
    <source>
        <dbReference type="ARBA" id="ARBA00004429"/>
    </source>
</evidence>
<feature type="transmembrane region" description="Helical" evidence="9">
    <location>
        <begin position="134"/>
        <end position="158"/>
    </location>
</feature>
<keyword evidence="6 9" id="KW-1133">Transmembrane helix</keyword>
<protein>
    <recommendedName>
        <fullName evidence="9">TRAP transporter small permease protein</fullName>
    </recommendedName>
</protein>
<evidence type="ECO:0000259" key="10">
    <source>
        <dbReference type="Pfam" id="PF04290"/>
    </source>
</evidence>
<comment type="function">
    <text evidence="9">Part of the tripartite ATP-independent periplasmic (TRAP) transport system.</text>
</comment>
<comment type="subunit">
    <text evidence="9">The complex comprises the extracytoplasmic solute receptor protein and the two transmembrane proteins.</text>
</comment>
<evidence type="ECO:0000256" key="9">
    <source>
        <dbReference type="RuleBase" id="RU369079"/>
    </source>
</evidence>
<sequence length="175" mass="18574">MSEAPKASWLGRLMAGLSGIGSVLILAMAALICADIVSRSFLGKPIAGVAEMISLSIVAVVFLQVGQTVRAHALARTELLTNGLRNRSPRIEALLQAVYALVGALFFAVLVYGVSFKLRDAWTAGEHAGVYGLFVVPVWPVYAVIVLGSFAAGIQFLIHMVGYLSRAFSQEGARP</sequence>
<feature type="transmembrane region" description="Helical" evidence="9">
    <location>
        <begin position="52"/>
        <end position="73"/>
    </location>
</feature>
<keyword evidence="3" id="KW-1003">Cell membrane</keyword>
<comment type="similarity">
    <text evidence="8 9">Belongs to the TRAP transporter small permease family.</text>
</comment>
<comment type="caution">
    <text evidence="11">The sequence shown here is derived from an EMBL/GenBank/DDBJ whole genome shotgun (WGS) entry which is preliminary data.</text>
</comment>
<evidence type="ECO:0000313" key="11">
    <source>
        <dbReference type="EMBL" id="MDA4848444.1"/>
    </source>
</evidence>
<gene>
    <name evidence="11" type="ORF">OOZ53_24005</name>
</gene>
<evidence type="ECO:0000256" key="7">
    <source>
        <dbReference type="ARBA" id="ARBA00023136"/>
    </source>
</evidence>
<accession>A0ABT4VUS5</accession>
<comment type="subcellular location">
    <subcellularLocation>
        <location evidence="1 9">Cell inner membrane</location>
        <topology evidence="1 9">Multi-pass membrane protein</topology>
    </subcellularLocation>
</comment>
<evidence type="ECO:0000256" key="4">
    <source>
        <dbReference type="ARBA" id="ARBA00022519"/>
    </source>
</evidence>
<evidence type="ECO:0000256" key="8">
    <source>
        <dbReference type="ARBA" id="ARBA00038436"/>
    </source>
</evidence>
<keyword evidence="12" id="KW-1185">Reference proteome</keyword>
<dbReference type="PANTHER" id="PTHR35011">
    <property type="entry name" value="2,3-DIKETO-L-GULONATE TRAP TRANSPORTER SMALL PERMEASE PROTEIN YIAM"/>
    <property type="match status" value="1"/>
</dbReference>
<evidence type="ECO:0000256" key="5">
    <source>
        <dbReference type="ARBA" id="ARBA00022692"/>
    </source>
</evidence>
<evidence type="ECO:0000256" key="3">
    <source>
        <dbReference type="ARBA" id="ARBA00022475"/>
    </source>
</evidence>